<dbReference type="InterPro" id="IPR035089">
    <property type="entry name" value="Phage_sheath_subtilisin"/>
</dbReference>
<dbReference type="Pfam" id="PF17482">
    <property type="entry name" value="Phage_sheath_1C"/>
    <property type="match status" value="1"/>
</dbReference>
<dbReference type="InterPro" id="IPR052042">
    <property type="entry name" value="Tail_sheath_structural"/>
</dbReference>
<organism evidence="4 5">
    <name type="scientific">Paractinoplanes globisporus</name>
    <dbReference type="NCBI Taxonomy" id="113565"/>
    <lineage>
        <taxon>Bacteria</taxon>
        <taxon>Bacillati</taxon>
        <taxon>Actinomycetota</taxon>
        <taxon>Actinomycetes</taxon>
        <taxon>Micromonosporales</taxon>
        <taxon>Micromonosporaceae</taxon>
        <taxon>Paractinoplanes</taxon>
    </lineage>
</organism>
<dbReference type="RefSeq" id="WP_020509348.1">
    <property type="nucleotide sequence ID" value="NZ_JBIAZU010000001.1"/>
</dbReference>
<feature type="domain" description="Tail sheath protein C-terminal" evidence="3">
    <location>
        <begin position="579"/>
        <end position="684"/>
    </location>
</feature>
<accession>A0ABW6W6S0</accession>
<dbReference type="EMBL" id="JBIAZU010000001">
    <property type="protein sequence ID" value="MFF5289001.1"/>
    <property type="molecule type" value="Genomic_DNA"/>
</dbReference>
<reference evidence="4 5" key="1">
    <citation type="submission" date="2024-10" db="EMBL/GenBank/DDBJ databases">
        <title>The Natural Products Discovery Center: Release of the First 8490 Sequenced Strains for Exploring Actinobacteria Biosynthetic Diversity.</title>
        <authorList>
            <person name="Kalkreuter E."/>
            <person name="Kautsar S.A."/>
            <person name="Yang D."/>
            <person name="Bader C.D."/>
            <person name="Teijaro C.N."/>
            <person name="Fluegel L."/>
            <person name="Davis C.M."/>
            <person name="Simpson J.R."/>
            <person name="Lauterbach L."/>
            <person name="Steele A.D."/>
            <person name="Gui C."/>
            <person name="Meng S."/>
            <person name="Li G."/>
            <person name="Viehrig K."/>
            <person name="Ye F."/>
            <person name="Su P."/>
            <person name="Kiefer A.F."/>
            <person name="Nichols A."/>
            <person name="Cepeda A.J."/>
            <person name="Yan W."/>
            <person name="Fan B."/>
            <person name="Jiang Y."/>
            <person name="Adhikari A."/>
            <person name="Zheng C.-J."/>
            <person name="Schuster L."/>
            <person name="Cowan T.M."/>
            <person name="Smanski M.J."/>
            <person name="Chevrette M.G."/>
            <person name="De Carvalho L.P.S."/>
            <person name="Shen B."/>
        </authorList>
    </citation>
    <scope>NUCLEOTIDE SEQUENCE [LARGE SCALE GENOMIC DNA]</scope>
    <source>
        <strain evidence="4 5">NPDC000087</strain>
    </source>
</reference>
<feature type="domain" description="Tail sheath protein subtilisin-like" evidence="2">
    <location>
        <begin position="417"/>
        <end position="577"/>
    </location>
</feature>
<comment type="similarity">
    <text evidence="1">Belongs to the myoviridae tail sheath protein family.</text>
</comment>
<dbReference type="Gene3D" id="3.40.50.11780">
    <property type="match status" value="2"/>
</dbReference>
<evidence type="ECO:0000256" key="1">
    <source>
        <dbReference type="ARBA" id="ARBA00008005"/>
    </source>
</evidence>
<gene>
    <name evidence="4" type="ORF">ACFY35_06165</name>
</gene>
<sequence length="696" mass="73943">MVQYLSPGVYIQEVAAGPTPIAGVGTSTAGFIGMARRGPTTGRPTLVTNWGDFLRAFGGHFTLGGAFAGATHLPYAVEGFFANEGQRVYVVRVVPDDATAAQTTTSGGITTRLVLDTVLAPPAAANVIRLTSTRGLQVGSVLRLQQTRDGVTTTSADRTITALDRRTGAATLDDVVSATDVFGARWTVVQTNTETVATDGAIDTLTNIGDPVPASVELRATSAGAWGRDLVVEARHESAATSRLVEVTAGHLVTGAVDDNKVRLLSAANFYAGAWVELDRGNTKLYREVASVDGPVLTLLGPALADGDLTPQLAAPDDYTTVSTCEFSLSATADTVSERFSGLTLADVPGRYYVDRLEASTLIEPFGTAPAATHPLLFPAGLDGLTVPLDTNGSDGTAPPDAIAIRGDDLGPGQKTGLRAFEEVDEVAILAAPGLTDDAVQDALVEQCERLADRFAILDPKPGAGGLALGLPEVLDQRARFDTSYAALYYPRIVVLDPIGGGPVTVPPSGHLAGIYARVDDSRGVHKAPANEVIRGCLDLEVTVTRGEQDILNPAMVNVIRNFRSDLRGLRVYGARCLTSDENFRYVNVRRLFLFLEESLDVGLQWVVFEPNDERLWARVRQSVEIFLTGVWKAGALMGVKPEEAFFVRCDRSTMGPDDLYNGRLILDIGVAPVRPAEFVVVRIGQWLGGSSAQEL</sequence>
<keyword evidence="5" id="KW-1185">Reference proteome</keyword>
<name>A0ABW6W6S0_9ACTN</name>
<comment type="caution">
    <text evidence="4">The sequence shown here is derived from an EMBL/GenBank/DDBJ whole genome shotgun (WGS) entry which is preliminary data.</text>
</comment>
<evidence type="ECO:0000259" key="3">
    <source>
        <dbReference type="Pfam" id="PF17482"/>
    </source>
</evidence>
<dbReference type="Proteomes" id="UP001602245">
    <property type="component" value="Unassembled WGS sequence"/>
</dbReference>
<proteinExistence type="inferred from homology"/>
<dbReference type="PANTHER" id="PTHR35861">
    <property type="match status" value="1"/>
</dbReference>
<evidence type="ECO:0000313" key="4">
    <source>
        <dbReference type="EMBL" id="MFF5289001.1"/>
    </source>
</evidence>
<dbReference type="Pfam" id="PF04984">
    <property type="entry name" value="Phage_sheath_1"/>
    <property type="match status" value="1"/>
</dbReference>
<evidence type="ECO:0000313" key="5">
    <source>
        <dbReference type="Proteomes" id="UP001602245"/>
    </source>
</evidence>
<dbReference type="PANTHER" id="PTHR35861:SF1">
    <property type="entry name" value="PHAGE TAIL SHEATH PROTEIN"/>
    <property type="match status" value="1"/>
</dbReference>
<evidence type="ECO:0000259" key="2">
    <source>
        <dbReference type="Pfam" id="PF04984"/>
    </source>
</evidence>
<dbReference type="InterPro" id="IPR020287">
    <property type="entry name" value="Tail_sheath_C"/>
</dbReference>
<protein>
    <submittedName>
        <fullName evidence="4">Phage tail sheath family protein</fullName>
    </submittedName>
</protein>